<dbReference type="PROSITE" id="PS00087">
    <property type="entry name" value="SOD_CU_ZN_1"/>
    <property type="match status" value="1"/>
</dbReference>
<keyword evidence="6" id="KW-1185">Reference proteome</keyword>
<comment type="cofactor">
    <cofactor evidence="2">
        <name>Zn(2+)</name>
        <dbReference type="ChEBI" id="CHEBI:29105"/>
    </cofactor>
    <text evidence="2">Binds 1 zinc ion per subunit.</text>
</comment>
<dbReference type="SUPFAM" id="SSF49329">
    <property type="entry name" value="Cu,Zn superoxide dismutase-like"/>
    <property type="match status" value="1"/>
</dbReference>
<dbReference type="Gene3D" id="2.60.40.200">
    <property type="entry name" value="Superoxide dismutase, copper/zinc binding domain"/>
    <property type="match status" value="1"/>
</dbReference>
<dbReference type="PROSITE" id="PS00332">
    <property type="entry name" value="SOD_CU_ZN_2"/>
    <property type="match status" value="1"/>
</dbReference>
<dbReference type="Pfam" id="PF00080">
    <property type="entry name" value="Sod_Cu"/>
    <property type="match status" value="1"/>
</dbReference>
<dbReference type="InterPro" id="IPR036423">
    <property type="entry name" value="SOD-like_Cu/Zn_dom_sf"/>
</dbReference>
<evidence type="ECO:0000313" key="6">
    <source>
        <dbReference type="Proteomes" id="UP000292919"/>
    </source>
</evidence>
<feature type="signal peptide" evidence="3">
    <location>
        <begin position="1"/>
        <end position="19"/>
    </location>
</feature>
<evidence type="ECO:0000313" key="5">
    <source>
        <dbReference type="EMBL" id="TBH80508.1"/>
    </source>
</evidence>
<proteinExistence type="inferred from homology"/>
<comment type="catalytic activity">
    <reaction evidence="2">
        <text>2 superoxide + 2 H(+) = H2O2 + O2</text>
        <dbReference type="Rhea" id="RHEA:20696"/>
        <dbReference type="ChEBI" id="CHEBI:15378"/>
        <dbReference type="ChEBI" id="CHEBI:15379"/>
        <dbReference type="ChEBI" id="CHEBI:16240"/>
        <dbReference type="ChEBI" id="CHEBI:18421"/>
        <dbReference type="EC" id="1.15.1.1"/>
    </reaction>
</comment>
<comment type="function">
    <text evidence="2">Destroys radicals which are normally produced within the cells and which are toxic to biological systems.</text>
</comment>
<dbReference type="EC" id="1.15.1.1" evidence="2"/>
<keyword evidence="2" id="KW-0186">Copper</keyword>
<dbReference type="InterPro" id="IPR024134">
    <property type="entry name" value="SOD_Cu/Zn_/chaperone"/>
</dbReference>
<keyword evidence="3" id="KW-0732">Signal</keyword>
<protein>
    <recommendedName>
        <fullName evidence="2">Superoxide dismutase [Cu-Zn]</fullName>
        <ecNumber evidence="2">1.15.1.1</ecNumber>
    </recommendedName>
</protein>
<feature type="chain" id="PRO_5026129868" description="Superoxide dismutase [Cu-Zn]" evidence="3">
    <location>
        <begin position="20"/>
        <end position="178"/>
    </location>
</feature>
<dbReference type="GO" id="GO:0004784">
    <property type="term" value="F:superoxide dismutase activity"/>
    <property type="evidence" value="ECO:0007669"/>
    <property type="project" value="UniProtKB-EC"/>
</dbReference>
<evidence type="ECO:0000256" key="3">
    <source>
        <dbReference type="SAM" id="SignalP"/>
    </source>
</evidence>
<dbReference type="EMBL" id="SIXC01000005">
    <property type="protein sequence ID" value="TBH80508.1"/>
    <property type="molecule type" value="Genomic_DNA"/>
</dbReference>
<feature type="domain" description="Superoxide dismutase copper/zinc binding" evidence="4">
    <location>
        <begin position="44"/>
        <end position="177"/>
    </location>
</feature>
<sequence>MKKIIPLLLLMGGILTVAAGHVRAESLTTPVHKITDAGVDKELGSVVFTDDGKGGVDILVEMTGLPPGPHGMHIHENPSCAPAPKDGKNVAGLAAGGHFDPAHSGRHEGPGKPGHKGDLPFITADAQGMVKARLHAPGLTTADLRGRSLMIHAGGDNYADIPAPLGGGGARIACGVIK</sequence>
<dbReference type="RefSeq" id="WP_118230591.1">
    <property type="nucleotide sequence ID" value="NZ_DBFBQU010000146.1"/>
</dbReference>
<organism evidence="5 6">
    <name type="scientific">Desulfovibrio legallii</name>
    <dbReference type="NCBI Taxonomy" id="571438"/>
    <lineage>
        <taxon>Bacteria</taxon>
        <taxon>Pseudomonadati</taxon>
        <taxon>Thermodesulfobacteriota</taxon>
        <taxon>Desulfovibrionia</taxon>
        <taxon>Desulfovibrionales</taxon>
        <taxon>Desulfovibrionaceae</taxon>
        <taxon>Desulfovibrio</taxon>
    </lineage>
</organism>
<gene>
    <name evidence="5" type="ORF">EB812_05070</name>
</gene>
<keyword evidence="2" id="KW-0560">Oxidoreductase</keyword>
<dbReference type="InterPro" id="IPR001424">
    <property type="entry name" value="SOD_Cu_Zn_dom"/>
</dbReference>
<dbReference type="GO" id="GO:0005507">
    <property type="term" value="F:copper ion binding"/>
    <property type="evidence" value="ECO:0007669"/>
    <property type="project" value="InterPro"/>
</dbReference>
<dbReference type="PANTHER" id="PTHR10003">
    <property type="entry name" value="SUPEROXIDE DISMUTASE CU-ZN -RELATED"/>
    <property type="match status" value="1"/>
</dbReference>
<name>A0A6H3FA06_9BACT</name>
<evidence type="ECO:0000256" key="2">
    <source>
        <dbReference type="RuleBase" id="RU000393"/>
    </source>
</evidence>
<evidence type="ECO:0000259" key="4">
    <source>
        <dbReference type="Pfam" id="PF00080"/>
    </source>
</evidence>
<dbReference type="AlphaFoldDB" id="A0A6H3FA06"/>
<accession>A0A6H3FA06</accession>
<comment type="cofactor">
    <cofactor evidence="2">
        <name>Cu cation</name>
        <dbReference type="ChEBI" id="CHEBI:23378"/>
    </cofactor>
    <text evidence="2">Binds 1 copper ion per subunit.</text>
</comment>
<comment type="caution">
    <text evidence="5">The sequence shown here is derived from an EMBL/GenBank/DDBJ whole genome shotgun (WGS) entry which is preliminary data.</text>
</comment>
<keyword evidence="2" id="KW-0862">Zinc</keyword>
<keyword evidence="2" id="KW-0479">Metal-binding</keyword>
<comment type="similarity">
    <text evidence="1 2">Belongs to the Cu-Zn superoxide dismutase family.</text>
</comment>
<dbReference type="Proteomes" id="UP000292919">
    <property type="component" value="Unassembled WGS sequence"/>
</dbReference>
<dbReference type="InterPro" id="IPR018152">
    <property type="entry name" value="SOD_Cu/Zn_BS"/>
</dbReference>
<reference evidence="5 6" key="1">
    <citation type="submission" date="2018-12" db="EMBL/GenBank/DDBJ databases">
        <title>First genome draft of Desulfovibrio legallis sp. nov.</title>
        <authorList>
            <person name="Ben Dhia O."/>
            <person name="Najjari A."/>
            <person name="Ferjani R."/>
            <person name="Fhoula I."/>
            <person name="Fardeau M.-L."/>
            <person name="Boudabbous A."/>
            <person name="Ouzari H.I."/>
        </authorList>
    </citation>
    <scope>NUCLEOTIDE SEQUENCE [LARGE SCALE GENOMIC DNA]</scope>
    <source>
        <strain evidence="5 6">H1T</strain>
    </source>
</reference>
<evidence type="ECO:0000256" key="1">
    <source>
        <dbReference type="ARBA" id="ARBA00010457"/>
    </source>
</evidence>